<dbReference type="AlphaFoldDB" id="A0A1U9KHY6"/>
<dbReference type="STRING" id="435.A0U92_11685"/>
<dbReference type="GO" id="GO:0016765">
    <property type="term" value="F:transferase activity, transferring alkyl or aryl (other than methyl) groups"/>
    <property type="evidence" value="ECO:0007669"/>
    <property type="project" value="UniProtKB-ARBA"/>
</dbReference>
<dbReference type="PANTHER" id="PTHR31480">
    <property type="entry name" value="BIFUNCTIONAL LYCOPENE CYCLASE/PHYTOENE SYNTHASE"/>
    <property type="match status" value="1"/>
</dbReference>
<sequence length="316" mass="34983">MFQDSSSAAHAEPALLSESLSVEDVRAAVARDKIDPWRAPDVSSGKGQSDENFPVGSVLFAPAMREHVHAYYDFARFSDDVTDSDRLTPEEKVARLDAMEDIVHGRAQAPERKDARSAARVREMLLRTGLPFDVATSLLVAFREDAVKSRYASQAELDRYCRYSANPVGRFLLGLHGESDRTFPASDALCTSLQILNHLQDCQKDLLLLKRSYVPLDLLEAQGLGVDAVLESTTSPSLRRVFDILLDETDRLNGVALGLLRQVKDRRMRMYCAAVVRLAHLLAARLRAGDPLAERVALTKGDFARAAFAALKGWKN</sequence>
<protein>
    <submittedName>
        <fullName evidence="1">Squalene synthase HpnC</fullName>
    </submittedName>
</protein>
<dbReference type="RefSeq" id="WP_077813395.1">
    <property type="nucleotide sequence ID" value="NZ_CP014692.1"/>
</dbReference>
<proteinExistence type="predicted"/>
<reference evidence="1 2" key="1">
    <citation type="submission" date="2016-03" db="EMBL/GenBank/DDBJ databases">
        <title>Acetic acid bacteria sequencing.</title>
        <authorList>
            <person name="Brandt J."/>
            <person name="Jakob F."/>
            <person name="Vogel R.F."/>
        </authorList>
    </citation>
    <scope>NUCLEOTIDE SEQUENCE [LARGE SCALE GENOMIC DNA]</scope>
    <source>
        <strain evidence="1 2">TMW2.1153</strain>
    </source>
</reference>
<gene>
    <name evidence="1" type="ORF">A0U92_11685</name>
</gene>
<organism evidence="1 2">
    <name type="scientific">Acetobacter aceti</name>
    <dbReference type="NCBI Taxonomy" id="435"/>
    <lineage>
        <taxon>Bacteria</taxon>
        <taxon>Pseudomonadati</taxon>
        <taxon>Pseudomonadota</taxon>
        <taxon>Alphaproteobacteria</taxon>
        <taxon>Acetobacterales</taxon>
        <taxon>Acetobacteraceae</taxon>
        <taxon>Acetobacter</taxon>
        <taxon>Acetobacter subgen. Acetobacter</taxon>
    </lineage>
</organism>
<dbReference type="SUPFAM" id="SSF48576">
    <property type="entry name" value="Terpenoid synthases"/>
    <property type="match status" value="1"/>
</dbReference>
<dbReference type="KEGG" id="aace:A0U92_11685"/>
<dbReference type="eggNOG" id="COG1562">
    <property type="taxonomic scope" value="Bacteria"/>
</dbReference>
<dbReference type="InterPro" id="IPR008949">
    <property type="entry name" value="Isoprenoid_synthase_dom_sf"/>
</dbReference>
<dbReference type="Proteomes" id="UP000188937">
    <property type="component" value="Chromosome"/>
</dbReference>
<dbReference type="SFLD" id="SFLDG01018">
    <property type="entry name" value="Squalene/Phytoene_Synthase_Lik"/>
    <property type="match status" value="1"/>
</dbReference>
<dbReference type="Gene3D" id="1.10.600.10">
    <property type="entry name" value="Farnesyl Diphosphate Synthase"/>
    <property type="match status" value="1"/>
</dbReference>
<dbReference type="EMBL" id="CP014692">
    <property type="protein sequence ID" value="AQS85339.1"/>
    <property type="molecule type" value="Genomic_DNA"/>
</dbReference>
<keyword evidence="2" id="KW-1185">Reference proteome</keyword>
<name>A0A1U9KHY6_ACEAC</name>
<dbReference type="InterPro" id="IPR002060">
    <property type="entry name" value="Squ/phyt_synthse"/>
</dbReference>
<dbReference type="Pfam" id="PF00494">
    <property type="entry name" value="SQS_PSY"/>
    <property type="match status" value="1"/>
</dbReference>
<dbReference type="SFLD" id="SFLDS00005">
    <property type="entry name" value="Isoprenoid_Synthase_Type_I"/>
    <property type="match status" value="1"/>
</dbReference>
<evidence type="ECO:0000313" key="1">
    <source>
        <dbReference type="EMBL" id="AQS85339.1"/>
    </source>
</evidence>
<accession>A0A1U9KHY6</accession>
<dbReference type="OrthoDB" id="9807580at2"/>
<evidence type="ECO:0000313" key="2">
    <source>
        <dbReference type="Proteomes" id="UP000188937"/>
    </source>
</evidence>